<protein>
    <submittedName>
        <fullName evidence="6">Formimidoylglutamate deiminase</fullName>
    </submittedName>
</protein>
<organism evidence="6 7">
    <name type="scientific">Rhodanobacter glycinis</name>
    <dbReference type="NCBI Taxonomy" id="582702"/>
    <lineage>
        <taxon>Bacteria</taxon>
        <taxon>Pseudomonadati</taxon>
        <taxon>Pseudomonadota</taxon>
        <taxon>Gammaproteobacteria</taxon>
        <taxon>Lysobacterales</taxon>
        <taxon>Rhodanobacteraceae</taxon>
        <taxon>Rhodanobacter</taxon>
    </lineage>
</organism>
<keyword evidence="3" id="KW-0378">Hydrolase</keyword>
<dbReference type="GO" id="GO:0019239">
    <property type="term" value="F:deaminase activity"/>
    <property type="evidence" value="ECO:0007669"/>
    <property type="project" value="TreeGrafter"/>
</dbReference>
<feature type="domain" description="Amidohydrolase-related" evidence="5">
    <location>
        <begin position="49"/>
        <end position="441"/>
    </location>
</feature>
<evidence type="ECO:0000313" key="7">
    <source>
        <dbReference type="Proteomes" id="UP000198725"/>
    </source>
</evidence>
<name>A0A1I4E3X5_9GAMM</name>
<dbReference type="GO" id="GO:0005829">
    <property type="term" value="C:cytosol"/>
    <property type="evidence" value="ECO:0007669"/>
    <property type="project" value="TreeGrafter"/>
</dbReference>
<keyword evidence="2" id="KW-0479">Metal-binding</keyword>
<dbReference type="NCBIfam" id="NF006681">
    <property type="entry name" value="PRK09229.1-2"/>
    <property type="match status" value="1"/>
</dbReference>
<dbReference type="EMBL" id="FOSR01000011">
    <property type="protein sequence ID" value="SFL00465.1"/>
    <property type="molecule type" value="Genomic_DNA"/>
</dbReference>
<keyword evidence="4" id="KW-0862">Zinc</keyword>
<sequence>MSDTTPARNFHASRLWRSDGWQADATLGVDASGRVTVEAAGQGESLGEWVLPGMPNLHSHAFQRAMAGLAERRGISRGAGDSGKGQGHDSFWSWRETMYGFAAAIGPAELKAIAAQLYVEMLKAGYTQVCEFHYLHHQPDGTPYAQPEAMSLALVEAAREAGIALTLLPVLYMSGGFDGRPLSARQRRFGHAVDDYLRLLDTLRAHESDDVRIGIALHSLRAVPETALREVLASDMARRGPIHIHIAEQLGEVQDSLATRGARPVEWLFDHADVDARWCLVHATHLTDAETQQLARSGAVAGLCPVTEANLGDGLFPLADYLDAGGTLGIGSDSHISISPVEELRWLEYGQRLRTHHRNVAARGEGESVGETLWRAALRGGAQASGMAIGELCEGARTDLIVLDDASPLLAARDERSLLDSFLFAGNTPLVRDVMCGGRWVVRDFRHYDEARIAARYRDTVTALAKR</sequence>
<dbReference type="SUPFAM" id="SSF51556">
    <property type="entry name" value="Metallo-dependent hydrolases"/>
    <property type="match status" value="1"/>
</dbReference>
<dbReference type="InterPro" id="IPR011059">
    <property type="entry name" value="Metal-dep_hydrolase_composite"/>
</dbReference>
<evidence type="ECO:0000256" key="2">
    <source>
        <dbReference type="ARBA" id="ARBA00022723"/>
    </source>
</evidence>
<dbReference type="InterPro" id="IPR051607">
    <property type="entry name" value="Metallo-dep_hydrolases"/>
</dbReference>
<dbReference type="PANTHER" id="PTHR11271:SF48">
    <property type="entry name" value="AMIDOHYDROLASE-RELATED DOMAIN-CONTAINING PROTEIN"/>
    <property type="match status" value="1"/>
</dbReference>
<dbReference type="GO" id="GO:0046872">
    <property type="term" value="F:metal ion binding"/>
    <property type="evidence" value="ECO:0007669"/>
    <property type="project" value="UniProtKB-KW"/>
</dbReference>
<dbReference type="InterPro" id="IPR010252">
    <property type="entry name" value="HutF"/>
</dbReference>
<comment type="cofactor">
    <cofactor evidence="1">
        <name>Zn(2+)</name>
        <dbReference type="ChEBI" id="CHEBI:29105"/>
    </cofactor>
</comment>
<proteinExistence type="predicted"/>
<dbReference type="Gene3D" id="2.30.40.10">
    <property type="entry name" value="Urease, subunit C, domain 1"/>
    <property type="match status" value="1"/>
</dbReference>
<dbReference type="InterPro" id="IPR006680">
    <property type="entry name" value="Amidohydro-rel"/>
</dbReference>
<evidence type="ECO:0000259" key="5">
    <source>
        <dbReference type="Pfam" id="PF01979"/>
    </source>
</evidence>
<dbReference type="RefSeq" id="WP_092704331.1">
    <property type="nucleotide sequence ID" value="NZ_FOSR01000011.1"/>
</dbReference>
<dbReference type="SUPFAM" id="SSF51338">
    <property type="entry name" value="Composite domain of metallo-dependent hydrolases"/>
    <property type="match status" value="1"/>
</dbReference>
<dbReference type="AlphaFoldDB" id="A0A1I4E3X5"/>
<reference evidence="7" key="1">
    <citation type="submission" date="2016-10" db="EMBL/GenBank/DDBJ databases">
        <authorList>
            <person name="Varghese N."/>
            <person name="Submissions S."/>
        </authorList>
    </citation>
    <scope>NUCLEOTIDE SEQUENCE [LARGE SCALE GENOMIC DNA]</scope>
    <source>
        <strain evidence="7">MO64</strain>
    </source>
</reference>
<evidence type="ECO:0000256" key="4">
    <source>
        <dbReference type="ARBA" id="ARBA00022833"/>
    </source>
</evidence>
<dbReference type="NCBIfam" id="NF006684">
    <property type="entry name" value="PRK09229.1-5"/>
    <property type="match status" value="1"/>
</dbReference>
<dbReference type="InterPro" id="IPR032466">
    <property type="entry name" value="Metal_Hydrolase"/>
</dbReference>
<evidence type="ECO:0000256" key="1">
    <source>
        <dbReference type="ARBA" id="ARBA00001947"/>
    </source>
</evidence>
<evidence type="ECO:0000256" key="3">
    <source>
        <dbReference type="ARBA" id="ARBA00022801"/>
    </source>
</evidence>
<gene>
    <name evidence="6" type="ORF">SAMN05192579_11120</name>
</gene>
<dbReference type="Pfam" id="PF01979">
    <property type="entry name" value="Amidohydro_1"/>
    <property type="match status" value="1"/>
</dbReference>
<dbReference type="Proteomes" id="UP000198725">
    <property type="component" value="Unassembled WGS sequence"/>
</dbReference>
<accession>A0A1I4E3X5</accession>
<keyword evidence="7" id="KW-1185">Reference proteome</keyword>
<evidence type="ECO:0000313" key="6">
    <source>
        <dbReference type="EMBL" id="SFL00465.1"/>
    </source>
</evidence>
<dbReference type="NCBIfam" id="TIGR02022">
    <property type="entry name" value="hutF"/>
    <property type="match status" value="1"/>
</dbReference>
<dbReference type="PANTHER" id="PTHR11271">
    <property type="entry name" value="GUANINE DEAMINASE"/>
    <property type="match status" value="1"/>
</dbReference>
<dbReference type="Gene3D" id="3.20.20.140">
    <property type="entry name" value="Metal-dependent hydrolases"/>
    <property type="match status" value="1"/>
</dbReference>